<evidence type="ECO:0000313" key="1">
    <source>
        <dbReference type="EMBL" id="MED3564330.1"/>
    </source>
</evidence>
<gene>
    <name evidence="1" type="ORF">P4447_18100</name>
</gene>
<protein>
    <submittedName>
        <fullName evidence="1">Uncharacterized protein</fullName>
    </submittedName>
</protein>
<dbReference type="EMBL" id="JARMQG010000313">
    <property type="protein sequence ID" value="MED3564330.1"/>
    <property type="molecule type" value="Genomic_DNA"/>
</dbReference>
<organism evidence="1 2">
    <name type="scientific">Bacillus xiapuensis</name>
    <dbReference type="NCBI Taxonomy" id="2014075"/>
    <lineage>
        <taxon>Bacteria</taxon>
        <taxon>Bacillati</taxon>
        <taxon>Bacillota</taxon>
        <taxon>Bacilli</taxon>
        <taxon>Bacillales</taxon>
        <taxon>Bacillaceae</taxon>
        <taxon>Bacillus</taxon>
    </lineage>
</organism>
<sequence length="104" mass="11922">MKKAVQKILLSLFIFSVTIGYSYERDYAETVPNQPNVVSEGTLTIFDSDAVTKKPLHAVVLNGYDEKYVYVMNPLKGNVKYNTEYFFYRDNALESHTIIVAPKF</sequence>
<dbReference type="RefSeq" id="WP_327969454.1">
    <property type="nucleotide sequence ID" value="NZ_JARMQG010000313.1"/>
</dbReference>
<reference evidence="1 2" key="1">
    <citation type="submission" date="2023-03" db="EMBL/GenBank/DDBJ databases">
        <title>Bacillus Genome Sequencing.</title>
        <authorList>
            <person name="Dunlap C."/>
        </authorList>
    </citation>
    <scope>NUCLEOTIDE SEQUENCE [LARGE SCALE GENOMIC DNA]</scope>
    <source>
        <strain evidence="1 2">B-14544</strain>
    </source>
</reference>
<name>A0ABU6NDN8_9BACI</name>
<accession>A0ABU6NDN8</accession>
<evidence type="ECO:0000313" key="2">
    <source>
        <dbReference type="Proteomes" id="UP001330749"/>
    </source>
</evidence>
<dbReference type="Gene3D" id="3.90.70.10">
    <property type="entry name" value="Cysteine proteinases"/>
    <property type="match status" value="1"/>
</dbReference>
<comment type="caution">
    <text evidence="1">The sequence shown here is derived from an EMBL/GenBank/DDBJ whole genome shotgun (WGS) entry which is preliminary data.</text>
</comment>
<proteinExistence type="predicted"/>
<keyword evidence="2" id="KW-1185">Reference proteome</keyword>
<dbReference type="Proteomes" id="UP001330749">
    <property type="component" value="Unassembled WGS sequence"/>
</dbReference>